<dbReference type="AlphaFoldDB" id="A0AAJ0GBC9"/>
<evidence type="ECO:0000313" key="2">
    <source>
        <dbReference type="EMBL" id="KAK3051915.1"/>
    </source>
</evidence>
<keyword evidence="3" id="KW-1185">Reference proteome</keyword>
<evidence type="ECO:0000313" key="3">
    <source>
        <dbReference type="Proteomes" id="UP001271007"/>
    </source>
</evidence>
<gene>
    <name evidence="2" type="ORF">LTR09_006869</name>
</gene>
<protein>
    <submittedName>
        <fullName evidence="2">Uncharacterized protein</fullName>
    </submittedName>
</protein>
<sequence>MPHSTLDEEVNDMRGVTKPANENSSLVSKTNQTTSDTMSHPRSSTSSRPSLDRASTAVPSVARATQDASATTILSRPSLRRSSTTTEVHRPQVQRSENNRPGSPFLAPLRRATKAIVNTLELTPESSYTHRNKPATPTYWTDYAHRRALLRIWDGTHEVKTSKYGTNIAAQLISTEKEMLEVFGELKEGELPLTREWVVYVLGVCMRPPFCTSKGMGRREILGSSAGPRGNWGPF</sequence>
<dbReference type="Proteomes" id="UP001271007">
    <property type="component" value="Unassembled WGS sequence"/>
</dbReference>
<dbReference type="EMBL" id="JAWDJX010000023">
    <property type="protein sequence ID" value="KAK3051915.1"/>
    <property type="molecule type" value="Genomic_DNA"/>
</dbReference>
<organism evidence="2 3">
    <name type="scientific">Extremus antarcticus</name>
    <dbReference type="NCBI Taxonomy" id="702011"/>
    <lineage>
        <taxon>Eukaryota</taxon>
        <taxon>Fungi</taxon>
        <taxon>Dikarya</taxon>
        <taxon>Ascomycota</taxon>
        <taxon>Pezizomycotina</taxon>
        <taxon>Dothideomycetes</taxon>
        <taxon>Dothideomycetidae</taxon>
        <taxon>Mycosphaerellales</taxon>
        <taxon>Extremaceae</taxon>
        <taxon>Extremus</taxon>
    </lineage>
</organism>
<reference evidence="2" key="1">
    <citation type="submission" date="2023-04" db="EMBL/GenBank/DDBJ databases">
        <title>Black Yeasts Isolated from many extreme environments.</title>
        <authorList>
            <person name="Coleine C."/>
            <person name="Stajich J.E."/>
            <person name="Selbmann L."/>
        </authorList>
    </citation>
    <scope>NUCLEOTIDE SEQUENCE</scope>
    <source>
        <strain evidence="2">CCFEE 5312</strain>
    </source>
</reference>
<feature type="region of interest" description="Disordered" evidence="1">
    <location>
        <begin position="1"/>
        <end position="108"/>
    </location>
</feature>
<proteinExistence type="predicted"/>
<accession>A0AAJ0GBC9</accession>
<comment type="caution">
    <text evidence="2">The sequence shown here is derived from an EMBL/GenBank/DDBJ whole genome shotgun (WGS) entry which is preliminary data.</text>
</comment>
<feature type="compositionally biased region" description="Polar residues" evidence="1">
    <location>
        <begin position="20"/>
        <end position="34"/>
    </location>
</feature>
<feature type="compositionally biased region" description="Low complexity" evidence="1">
    <location>
        <begin position="35"/>
        <end position="55"/>
    </location>
</feature>
<feature type="compositionally biased region" description="Low complexity" evidence="1">
    <location>
        <begin position="71"/>
        <end position="86"/>
    </location>
</feature>
<evidence type="ECO:0000256" key="1">
    <source>
        <dbReference type="SAM" id="MobiDB-lite"/>
    </source>
</evidence>
<name>A0AAJ0GBC9_9PEZI</name>